<protein>
    <recommendedName>
        <fullName evidence="2">Acyltransferase 3 domain-containing protein</fullName>
    </recommendedName>
</protein>
<dbReference type="Proteomes" id="UP000247681">
    <property type="component" value="Unassembled WGS sequence"/>
</dbReference>
<name>A0A2V4C1B4_9FLAO</name>
<dbReference type="PANTHER" id="PTHR23028:SF53">
    <property type="entry name" value="ACYL_TRANSF_3 DOMAIN-CONTAINING PROTEIN"/>
    <property type="match status" value="1"/>
</dbReference>
<reference evidence="3 4" key="1">
    <citation type="submission" date="2018-05" db="EMBL/GenBank/DDBJ databases">
        <title>Flavobacterium sp. strain IMCC34758, incomplete genome.</title>
        <authorList>
            <person name="Joung Y."/>
        </authorList>
    </citation>
    <scope>NUCLEOTIDE SEQUENCE [LARGE SCALE GENOMIC DNA]</scope>
    <source>
        <strain evidence="3 4">IMCC34758</strain>
    </source>
</reference>
<evidence type="ECO:0000313" key="3">
    <source>
        <dbReference type="EMBL" id="PXY44672.1"/>
    </source>
</evidence>
<dbReference type="PANTHER" id="PTHR23028">
    <property type="entry name" value="ACETYLTRANSFERASE"/>
    <property type="match status" value="1"/>
</dbReference>
<evidence type="ECO:0000313" key="4">
    <source>
        <dbReference type="Proteomes" id="UP000247681"/>
    </source>
</evidence>
<dbReference type="InterPro" id="IPR002656">
    <property type="entry name" value="Acyl_transf_3_dom"/>
</dbReference>
<dbReference type="GO" id="GO:0009103">
    <property type="term" value="P:lipopolysaccharide biosynthetic process"/>
    <property type="evidence" value="ECO:0007669"/>
    <property type="project" value="TreeGrafter"/>
</dbReference>
<keyword evidence="1" id="KW-0472">Membrane</keyword>
<keyword evidence="4" id="KW-1185">Reference proteome</keyword>
<feature type="domain" description="Acyltransferase 3" evidence="2">
    <location>
        <begin position="6"/>
        <end position="82"/>
    </location>
</feature>
<keyword evidence="1" id="KW-1133">Transmembrane helix</keyword>
<dbReference type="InterPro" id="IPR050879">
    <property type="entry name" value="Acyltransferase_3"/>
</dbReference>
<feature type="transmembrane region" description="Helical" evidence="1">
    <location>
        <begin position="43"/>
        <end position="61"/>
    </location>
</feature>
<evidence type="ECO:0000259" key="2">
    <source>
        <dbReference type="Pfam" id="PF01757"/>
    </source>
</evidence>
<dbReference type="GO" id="GO:0016020">
    <property type="term" value="C:membrane"/>
    <property type="evidence" value="ECO:0007669"/>
    <property type="project" value="TreeGrafter"/>
</dbReference>
<dbReference type="EMBL" id="QJHL01000003">
    <property type="protein sequence ID" value="PXY44672.1"/>
    <property type="molecule type" value="Genomic_DNA"/>
</dbReference>
<feature type="transmembrane region" description="Helical" evidence="1">
    <location>
        <begin position="7"/>
        <end position="23"/>
    </location>
</feature>
<dbReference type="Pfam" id="PF01757">
    <property type="entry name" value="Acyl_transf_3"/>
    <property type="match status" value="1"/>
</dbReference>
<sequence>MNNKNCFDFLRFFFAANILLAHLSELSQNKNLYFLSDYSNSAIGVRVFFVISGFLVAKSFINTSSLKEYFIKRAKRILPASLSLLYYRF</sequence>
<organism evidence="3 4">
    <name type="scientific">Flavobacterium hydrophilum</name>
    <dbReference type="NCBI Taxonomy" id="2211445"/>
    <lineage>
        <taxon>Bacteria</taxon>
        <taxon>Pseudomonadati</taxon>
        <taxon>Bacteroidota</taxon>
        <taxon>Flavobacteriia</taxon>
        <taxon>Flavobacteriales</taxon>
        <taxon>Flavobacteriaceae</taxon>
        <taxon>Flavobacterium</taxon>
    </lineage>
</organism>
<dbReference type="AlphaFoldDB" id="A0A2V4C1B4"/>
<gene>
    <name evidence="3" type="ORF">DMB68_14535</name>
</gene>
<keyword evidence="1" id="KW-0812">Transmembrane</keyword>
<dbReference type="RefSeq" id="WP_110347395.1">
    <property type="nucleotide sequence ID" value="NZ_QJHL01000003.1"/>
</dbReference>
<accession>A0A2V4C1B4</accession>
<dbReference type="GO" id="GO:0016747">
    <property type="term" value="F:acyltransferase activity, transferring groups other than amino-acyl groups"/>
    <property type="evidence" value="ECO:0007669"/>
    <property type="project" value="InterPro"/>
</dbReference>
<evidence type="ECO:0000256" key="1">
    <source>
        <dbReference type="SAM" id="Phobius"/>
    </source>
</evidence>
<comment type="caution">
    <text evidence="3">The sequence shown here is derived from an EMBL/GenBank/DDBJ whole genome shotgun (WGS) entry which is preliminary data.</text>
</comment>
<proteinExistence type="predicted"/>